<name>E3MR58_CAERE</name>
<dbReference type="RefSeq" id="XP_003101344.2">
    <property type="nucleotide sequence ID" value="XM_003101296.2"/>
</dbReference>
<dbReference type="OMA" id="KSAIWVI"/>
<dbReference type="CTD" id="9799575"/>
<dbReference type="Proteomes" id="UP000008281">
    <property type="component" value="Unassembled WGS sequence"/>
</dbReference>
<dbReference type="EMBL" id="DS268468">
    <property type="protein sequence ID" value="EFP07198.1"/>
    <property type="molecule type" value="Genomic_DNA"/>
</dbReference>
<keyword evidence="2" id="KW-1185">Reference proteome</keyword>
<proteinExistence type="predicted"/>
<dbReference type="eggNOG" id="ENOG502TK0F">
    <property type="taxonomic scope" value="Eukaryota"/>
</dbReference>
<dbReference type="OrthoDB" id="5851238at2759"/>
<evidence type="ECO:0000313" key="1">
    <source>
        <dbReference type="EMBL" id="EFP07198.1"/>
    </source>
</evidence>
<accession>E3MR58</accession>
<dbReference type="GeneID" id="9799575"/>
<reference evidence="1" key="1">
    <citation type="submission" date="2007-07" db="EMBL/GenBank/DDBJ databases">
        <title>PCAP assembly of the Caenorhabditis remanei genome.</title>
        <authorList>
            <consortium name="The Caenorhabditis remanei Sequencing Consortium"/>
            <person name="Wilson R.K."/>
        </authorList>
    </citation>
    <scope>NUCLEOTIDE SEQUENCE [LARGE SCALE GENOMIC DNA]</scope>
    <source>
        <strain evidence="1">PB4641</strain>
    </source>
</reference>
<sequence>MLEVPDGSIVRKESVRFGPSTPQILLQTSTCSNVLVVESVSLDVLKSAIWVIDSQVARRVALPISAILDLFPRPF</sequence>
<dbReference type="AlphaFoldDB" id="E3MR58"/>
<organism evidence="2">
    <name type="scientific">Caenorhabditis remanei</name>
    <name type="common">Caenorhabditis vulgaris</name>
    <dbReference type="NCBI Taxonomy" id="31234"/>
    <lineage>
        <taxon>Eukaryota</taxon>
        <taxon>Metazoa</taxon>
        <taxon>Ecdysozoa</taxon>
        <taxon>Nematoda</taxon>
        <taxon>Chromadorea</taxon>
        <taxon>Rhabditida</taxon>
        <taxon>Rhabditina</taxon>
        <taxon>Rhabditomorpha</taxon>
        <taxon>Rhabditoidea</taxon>
        <taxon>Rhabditidae</taxon>
        <taxon>Peloderinae</taxon>
        <taxon>Caenorhabditis</taxon>
    </lineage>
</organism>
<dbReference type="KEGG" id="crq:GCK72_013517"/>
<gene>
    <name evidence="1" type="ORF">CRE_13535</name>
</gene>
<dbReference type="HOGENOM" id="CLU_2673469_0_0_1"/>
<evidence type="ECO:0000313" key="2">
    <source>
        <dbReference type="Proteomes" id="UP000008281"/>
    </source>
</evidence>
<protein>
    <submittedName>
        <fullName evidence="1">Uncharacterized protein</fullName>
    </submittedName>
</protein>